<evidence type="ECO:0000313" key="1">
    <source>
        <dbReference type="EMBL" id="VBB18189.1"/>
    </source>
</evidence>
<reference evidence="1 2" key="1">
    <citation type="submission" date="2018-10" db="EMBL/GenBank/DDBJ databases">
        <authorList>
            <consortium name="IHU Genomes"/>
        </authorList>
    </citation>
    <scope>NUCLEOTIDE SEQUENCE [LARGE SCALE GENOMIC DNA]</scope>
    <source>
        <strain evidence="1 2">A1</strain>
    </source>
</reference>
<sequence>MQQPTGNTQYQDFNVESGHKRVAPSTLEQYGGGYLLNDQISANVEAIVRGDYKLMSEMDKVKNMSYSLDNCIDADSLFDDPASGAFPMYYKQGRKMKCFIRQPNVTDKDLEKDTEYKFKKQFSLDLTDIFMQKTLTPEDLSVATNYIYYTFDFALSKLLDVLVKDGKFGAKTELLTDHVYLLYKGGNTTRLLLKNFVRETKHLIGLRGHSTAAITDAVSKLDELVGGFNIGDWDYMMKIDFDYLKANGFTDPELNELIMLLMQTFYYVASYIKEKISDLLKSKGNTFRYSQAIQDYIKDKGTTDKITSFVQEYNKFTKTGPNTIDDMKIKDVIVYDNAVTTDKIDHLDRARLIEIYRDSFAFKITGKLKNYKGKRVTYAEYFEVDAPFVDETNMTYLPEHLSEDVVYIAYMSNLGFCRRYALSSFNLIRLKVLNMLNFDMKFTGHAGPVEKTMFVNAELVDCSVSNVNDCKGVYNNHYYYPGHEDMETAHIVDEAFKKERVEVKIPSVQMMFADICHMLFTENLFVWEDPKYAKRIKRLFFLSLPCMYKDNMRTKQILAGYRTMQQLFKDLNAIPDIDGKLALLNGHYDIVISPYNALINDKTQHNVTPAFMALGTVHRLVVIAPGSPYKIRYLEYLLANYIRMLIIAKYIISDQVDPQHQELVKYELQIHRILELENITDYIKPYMTTLTPSLSNVYKSVRGTTHSLIGGNLVQLGPMGGLPPADPTAVAKFFDPRATEPQNDKALKPYEETIVKSADYIMTILNGLIDAGVGRIKPRYVSASLF</sequence>
<comment type="caution">
    <text evidence="1">The sequence shown here is derived from an EMBL/GenBank/DDBJ whole genome shotgun (WGS) entry which is preliminary data.</text>
</comment>
<protein>
    <submittedName>
        <fullName evidence="1">Uncharacterized protein</fullName>
    </submittedName>
</protein>
<name>A0A5K0U7Z4_9VIRU</name>
<organism evidence="1 2">
    <name type="scientific">Yasminevirus sp. GU-2018</name>
    <dbReference type="NCBI Taxonomy" id="2420051"/>
    <lineage>
        <taxon>Viruses</taxon>
        <taxon>Varidnaviria</taxon>
        <taxon>Bamfordvirae</taxon>
        <taxon>Nucleocytoviricota</taxon>
        <taxon>Megaviricetes</taxon>
        <taxon>Imitervirales</taxon>
        <taxon>Mimiviridae</taxon>
        <taxon>Klosneuvirinae</taxon>
        <taxon>Yasminevirus</taxon>
        <taxon>Yasminevirus saudimassiliense</taxon>
    </lineage>
</organism>
<keyword evidence="2" id="KW-1185">Reference proteome</keyword>
<dbReference type="Proteomes" id="UP000594342">
    <property type="component" value="Unassembled WGS sequence"/>
</dbReference>
<dbReference type="EMBL" id="UPSH01000001">
    <property type="protein sequence ID" value="VBB18189.1"/>
    <property type="molecule type" value="Genomic_DNA"/>
</dbReference>
<proteinExistence type="predicted"/>
<accession>A0A5K0U7Z4</accession>
<evidence type="ECO:0000313" key="2">
    <source>
        <dbReference type="Proteomes" id="UP000594342"/>
    </source>
</evidence>
<gene>
    <name evidence="1" type="ORF">YASMINEVIRUS_652</name>
</gene>